<evidence type="ECO:0008006" key="4">
    <source>
        <dbReference type="Google" id="ProtNLM"/>
    </source>
</evidence>
<accession>A0ABD0KGA3</accession>
<name>A0ABD0KGA3_9CAEN</name>
<dbReference type="Proteomes" id="UP001519460">
    <property type="component" value="Unassembled WGS sequence"/>
</dbReference>
<keyword evidence="3" id="KW-1185">Reference proteome</keyword>
<feature type="region of interest" description="Disordered" evidence="1">
    <location>
        <begin position="50"/>
        <end position="80"/>
    </location>
</feature>
<dbReference type="AlphaFoldDB" id="A0ABD0KGA3"/>
<organism evidence="2 3">
    <name type="scientific">Batillaria attramentaria</name>
    <dbReference type="NCBI Taxonomy" id="370345"/>
    <lineage>
        <taxon>Eukaryota</taxon>
        <taxon>Metazoa</taxon>
        <taxon>Spiralia</taxon>
        <taxon>Lophotrochozoa</taxon>
        <taxon>Mollusca</taxon>
        <taxon>Gastropoda</taxon>
        <taxon>Caenogastropoda</taxon>
        <taxon>Sorbeoconcha</taxon>
        <taxon>Cerithioidea</taxon>
        <taxon>Batillariidae</taxon>
        <taxon>Batillaria</taxon>
    </lineage>
</organism>
<evidence type="ECO:0000313" key="3">
    <source>
        <dbReference type="Proteomes" id="UP001519460"/>
    </source>
</evidence>
<dbReference type="EMBL" id="JACVVK020000184">
    <property type="protein sequence ID" value="KAK7486076.1"/>
    <property type="molecule type" value="Genomic_DNA"/>
</dbReference>
<gene>
    <name evidence="2" type="ORF">BaRGS_00022685</name>
</gene>
<evidence type="ECO:0000313" key="2">
    <source>
        <dbReference type="EMBL" id="KAK7486076.1"/>
    </source>
</evidence>
<sequence>MVLLPGQVLLLASGHASSNIRNHAGCKAYRPLMDWLRVSALPVAVRTKRSTDLRSSLADGGRKRVMRRDHIPQPDTSTWI</sequence>
<evidence type="ECO:0000256" key="1">
    <source>
        <dbReference type="SAM" id="MobiDB-lite"/>
    </source>
</evidence>
<comment type="caution">
    <text evidence="2">The sequence shown here is derived from an EMBL/GenBank/DDBJ whole genome shotgun (WGS) entry which is preliminary data.</text>
</comment>
<proteinExistence type="predicted"/>
<reference evidence="2 3" key="1">
    <citation type="journal article" date="2023" name="Sci. Data">
        <title>Genome assembly of the Korean intertidal mud-creeper Batillaria attramentaria.</title>
        <authorList>
            <person name="Patra A.K."/>
            <person name="Ho P.T."/>
            <person name="Jun S."/>
            <person name="Lee S.J."/>
            <person name="Kim Y."/>
            <person name="Won Y.J."/>
        </authorList>
    </citation>
    <scope>NUCLEOTIDE SEQUENCE [LARGE SCALE GENOMIC DNA]</scope>
    <source>
        <strain evidence="2">Wonlab-2016</strain>
    </source>
</reference>
<protein>
    <recommendedName>
        <fullName evidence="4">Secreted protein</fullName>
    </recommendedName>
</protein>